<name>A0ABS4IMF4_9BACI</name>
<accession>A0ABS4IMF4</accession>
<sequence length="31" mass="3724">MKTVDTHDGFKRKHVMEQLEKVGSYENDHYT</sequence>
<dbReference type="Proteomes" id="UP001519345">
    <property type="component" value="Unassembled WGS sequence"/>
</dbReference>
<comment type="caution">
    <text evidence="1">The sequence shown here is derived from an EMBL/GenBank/DDBJ whole genome shotgun (WGS) entry which is preliminary data.</text>
</comment>
<proteinExistence type="predicted"/>
<dbReference type="EMBL" id="JAGGKX010000029">
    <property type="protein sequence ID" value="MBP1971606.1"/>
    <property type="molecule type" value="Genomic_DNA"/>
</dbReference>
<keyword evidence="2" id="KW-1185">Reference proteome</keyword>
<organism evidence="1 2">
    <name type="scientific">Virgibacillus natechei</name>
    <dbReference type="NCBI Taxonomy" id="1216297"/>
    <lineage>
        <taxon>Bacteria</taxon>
        <taxon>Bacillati</taxon>
        <taxon>Bacillota</taxon>
        <taxon>Bacilli</taxon>
        <taxon>Bacillales</taxon>
        <taxon>Bacillaceae</taxon>
        <taxon>Virgibacillus</taxon>
    </lineage>
</organism>
<evidence type="ECO:0000313" key="1">
    <source>
        <dbReference type="EMBL" id="MBP1971606.1"/>
    </source>
</evidence>
<reference evidence="1 2" key="1">
    <citation type="submission" date="2021-03" db="EMBL/GenBank/DDBJ databases">
        <title>Genomic Encyclopedia of Type Strains, Phase IV (KMG-IV): sequencing the most valuable type-strain genomes for metagenomic binning, comparative biology and taxonomic classification.</title>
        <authorList>
            <person name="Goeker M."/>
        </authorList>
    </citation>
    <scope>NUCLEOTIDE SEQUENCE [LARGE SCALE GENOMIC DNA]</scope>
    <source>
        <strain evidence="1 2">DSM 25609</strain>
    </source>
</reference>
<evidence type="ECO:0000313" key="2">
    <source>
        <dbReference type="Proteomes" id="UP001519345"/>
    </source>
</evidence>
<protein>
    <submittedName>
        <fullName evidence="1">Uncharacterized protein</fullName>
    </submittedName>
</protein>
<gene>
    <name evidence="1" type="ORF">J2Z83_003757</name>
</gene>